<dbReference type="Proteomes" id="UP000228875">
    <property type="component" value="Unassembled WGS sequence"/>
</dbReference>
<name>A0A2M8DML6_9BACT</name>
<dbReference type="GO" id="GO:1990904">
    <property type="term" value="C:ribonucleoprotein complex"/>
    <property type="evidence" value="ECO:0007669"/>
    <property type="project" value="UniProtKB-KW"/>
</dbReference>
<evidence type="ECO:0000313" key="7">
    <source>
        <dbReference type="Proteomes" id="UP000228875"/>
    </source>
</evidence>
<dbReference type="GO" id="GO:0003735">
    <property type="term" value="F:structural constituent of ribosome"/>
    <property type="evidence" value="ECO:0007669"/>
    <property type="project" value="InterPro"/>
</dbReference>
<dbReference type="Pfam" id="PF01632">
    <property type="entry name" value="Ribosomal_L35p"/>
    <property type="match status" value="1"/>
</dbReference>
<evidence type="ECO:0000256" key="3">
    <source>
        <dbReference type="ARBA" id="ARBA00023274"/>
    </source>
</evidence>
<gene>
    <name evidence="4" type="primary">rpmI</name>
    <name evidence="6" type="ORF">CO077_02145</name>
</gene>
<keyword evidence="2 4" id="KW-0689">Ribosomal protein</keyword>
<dbReference type="EMBL" id="PFTB01000050">
    <property type="protein sequence ID" value="PJB99360.1"/>
    <property type="molecule type" value="Genomic_DNA"/>
</dbReference>
<dbReference type="HAMAP" id="MF_00514">
    <property type="entry name" value="Ribosomal_bL35"/>
    <property type="match status" value="1"/>
</dbReference>
<dbReference type="InterPro" id="IPR037229">
    <property type="entry name" value="Ribosomal_bL35_sf"/>
</dbReference>
<comment type="similarity">
    <text evidence="1 4 5">Belongs to the bacterial ribosomal protein bL35 family.</text>
</comment>
<organism evidence="6 7">
    <name type="scientific">Candidatus Nealsonbacteria bacterium CG_4_9_14_0_8_um_filter_35_12</name>
    <dbReference type="NCBI Taxonomy" id="1974692"/>
    <lineage>
        <taxon>Bacteria</taxon>
        <taxon>Candidatus Nealsoniibacteriota</taxon>
    </lineage>
</organism>
<sequence>MAKLKTNKAILSRLKVTGKRKLIRRASNQSHFNAKTSGKQRRLKRRVLSVNKKDIKMFKQYLPYN</sequence>
<evidence type="ECO:0000256" key="5">
    <source>
        <dbReference type="RuleBase" id="RU000568"/>
    </source>
</evidence>
<dbReference type="GO" id="GO:0005840">
    <property type="term" value="C:ribosome"/>
    <property type="evidence" value="ECO:0007669"/>
    <property type="project" value="UniProtKB-KW"/>
</dbReference>
<dbReference type="AlphaFoldDB" id="A0A2M8DML6"/>
<proteinExistence type="inferred from homology"/>
<evidence type="ECO:0000313" key="6">
    <source>
        <dbReference type="EMBL" id="PJB99360.1"/>
    </source>
</evidence>
<reference evidence="7" key="1">
    <citation type="submission" date="2017-09" db="EMBL/GenBank/DDBJ databases">
        <title>Depth-based differentiation of microbial function through sediment-hosted aquifers and enrichment of novel symbionts in the deep terrestrial subsurface.</title>
        <authorList>
            <person name="Probst A.J."/>
            <person name="Ladd B."/>
            <person name="Jarett J.K."/>
            <person name="Geller-Mcgrath D.E."/>
            <person name="Sieber C.M.K."/>
            <person name="Emerson J.B."/>
            <person name="Anantharaman K."/>
            <person name="Thomas B.C."/>
            <person name="Malmstrom R."/>
            <person name="Stieglmeier M."/>
            <person name="Klingl A."/>
            <person name="Woyke T."/>
            <person name="Ryan C.M."/>
            <person name="Banfield J.F."/>
        </authorList>
    </citation>
    <scope>NUCLEOTIDE SEQUENCE [LARGE SCALE GENOMIC DNA]</scope>
</reference>
<dbReference type="InterPro" id="IPR021137">
    <property type="entry name" value="Ribosomal_bL35-like"/>
</dbReference>
<evidence type="ECO:0000256" key="1">
    <source>
        <dbReference type="ARBA" id="ARBA00006598"/>
    </source>
</evidence>
<accession>A0A2M8DML6</accession>
<dbReference type="SUPFAM" id="SSF143034">
    <property type="entry name" value="L35p-like"/>
    <property type="match status" value="1"/>
</dbReference>
<dbReference type="GO" id="GO:0006412">
    <property type="term" value="P:translation"/>
    <property type="evidence" value="ECO:0007669"/>
    <property type="project" value="UniProtKB-UniRule"/>
</dbReference>
<comment type="caution">
    <text evidence="6">The sequence shown here is derived from an EMBL/GenBank/DDBJ whole genome shotgun (WGS) entry which is preliminary data.</text>
</comment>
<dbReference type="Gene3D" id="4.10.410.60">
    <property type="match status" value="1"/>
</dbReference>
<dbReference type="InterPro" id="IPR001706">
    <property type="entry name" value="Ribosomal_bL35"/>
</dbReference>
<keyword evidence="3 4" id="KW-0687">Ribonucleoprotein</keyword>
<protein>
    <recommendedName>
        <fullName evidence="4">Large ribosomal subunit protein bL35</fullName>
    </recommendedName>
</protein>
<evidence type="ECO:0000256" key="2">
    <source>
        <dbReference type="ARBA" id="ARBA00022980"/>
    </source>
</evidence>
<evidence type="ECO:0000256" key="4">
    <source>
        <dbReference type="HAMAP-Rule" id="MF_00514"/>
    </source>
</evidence>
<dbReference type="PRINTS" id="PR00064">
    <property type="entry name" value="RIBOSOMALL35"/>
</dbReference>